<dbReference type="EMBL" id="AP022660">
    <property type="protein sequence ID" value="BCA50930.1"/>
    <property type="molecule type" value="Genomic_DNA"/>
</dbReference>
<organism evidence="1 2">
    <name type="scientific">Bacteroides thetaiotaomicron</name>
    <dbReference type="NCBI Taxonomy" id="818"/>
    <lineage>
        <taxon>Bacteria</taxon>
        <taxon>Pseudomonadati</taxon>
        <taxon>Bacteroidota</taxon>
        <taxon>Bacteroidia</taxon>
        <taxon>Bacteroidales</taxon>
        <taxon>Bacteroidaceae</taxon>
        <taxon>Bacteroides</taxon>
    </lineage>
</organism>
<dbReference type="Gene3D" id="1.10.10.10">
    <property type="entry name" value="Winged helix-like DNA-binding domain superfamily/Winged helix DNA-binding domain"/>
    <property type="match status" value="1"/>
</dbReference>
<evidence type="ECO:0000313" key="2">
    <source>
        <dbReference type="Proteomes" id="UP000500882"/>
    </source>
</evidence>
<dbReference type="InterPro" id="IPR036388">
    <property type="entry name" value="WH-like_DNA-bd_sf"/>
</dbReference>
<reference evidence="1 2" key="1">
    <citation type="submission" date="2020-02" db="EMBL/GenBank/DDBJ databases">
        <title>Whole-genome sequencing and comparative analysis of the genomes of Bacteroides thetaiotaomicron and Escherichia coli isolated from a healthy resident in Vietnam.</title>
        <authorList>
            <person name="Mohsin M."/>
            <person name="Tanaka K."/>
            <person name="Kawahara R."/>
            <person name="Kondo S."/>
            <person name="Noguchi H."/>
            <person name="Motooka D."/>
            <person name="Nakamura S."/>
            <person name="Khong D.T."/>
            <person name="Nguyen T.N."/>
            <person name="Tran H.T."/>
            <person name="Yamamoto Y."/>
        </authorList>
    </citation>
    <scope>NUCLEOTIDE SEQUENCE [LARGE SCALE GENOMIC DNA]</scope>
    <source>
        <strain evidence="1 2">F9-2</strain>
    </source>
</reference>
<dbReference type="InterPro" id="IPR036390">
    <property type="entry name" value="WH_DNA-bd_sf"/>
</dbReference>
<sequence>MSPLKEINQQAYYNAINRSTDAVNSGIFIDFMLQEIYETLKKRQGDPIVTMKATKDVGINVGINEQKVLELLRKNNQITAKEITGLLGISLRHSERLITSLKQKGMIQRVGSNKNGYWEIIVK</sequence>
<dbReference type="RefSeq" id="WP_016267118.1">
    <property type="nucleotide sequence ID" value="NZ_AP022660.1"/>
</dbReference>
<dbReference type="Proteomes" id="UP000500882">
    <property type="component" value="Chromosome"/>
</dbReference>
<accession>A0A139K9Y2</accession>
<dbReference type="AlphaFoldDB" id="A0A139K9Y2"/>
<evidence type="ECO:0000313" key="1">
    <source>
        <dbReference type="EMBL" id="BCA50930.1"/>
    </source>
</evidence>
<protein>
    <submittedName>
        <fullName evidence="1">Uncharacterized protein</fullName>
    </submittedName>
</protein>
<dbReference type="SUPFAM" id="SSF46785">
    <property type="entry name" value="Winged helix' DNA-binding domain"/>
    <property type="match status" value="1"/>
</dbReference>
<proteinExistence type="predicted"/>
<gene>
    <name evidence="1" type="ORF">BatF92_28720</name>
</gene>
<name>A0A139K9Y2_BACT4</name>